<dbReference type="Gene3D" id="1.25.40.20">
    <property type="entry name" value="Ankyrin repeat-containing domain"/>
    <property type="match status" value="3"/>
</dbReference>
<evidence type="ECO:0000256" key="4">
    <source>
        <dbReference type="SAM" id="MobiDB-lite"/>
    </source>
</evidence>
<dbReference type="PANTHER" id="PTHR24198">
    <property type="entry name" value="ANKYRIN REPEAT AND PROTEIN KINASE DOMAIN-CONTAINING PROTEIN"/>
    <property type="match status" value="1"/>
</dbReference>
<evidence type="ECO:0000313" key="6">
    <source>
        <dbReference type="EMBL" id="KAK4203488.1"/>
    </source>
</evidence>
<name>A0AAN6XN95_9PEZI</name>
<evidence type="ECO:0000256" key="3">
    <source>
        <dbReference type="PROSITE-ProRule" id="PRU00023"/>
    </source>
</evidence>
<dbReference type="InterPro" id="IPR002110">
    <property type="entry name" value="Ankyrin_rpt"/>
</dbReference>
<feature type="transmembrane region" description="Helical" evidence="5">
    <location>
        <begin position="238"/>
        <end position="263"/>
    </location>
</feature>
<reference evidence="6" key="2">
    <citation type="submission" date="2023-05" db="EMBL/GenBank/DDBJ databases">
        <authorList>
            <consortium name="Lawrence Berkeley National Laboratory"/>
            <person name="Steindorff A."/>
            <person name="Hensen N."/>
            <person name="Bonometti L."/>
            <person name="Westerberg I."/>
            <person name="Brannstrom I.O."/>
            <person name="Guillou S."/>
            <person name="Cros-Aarteil S."/>
            <person name="Calhoun S."/>
            <person name="Haridas S."/>
            <person name="Kuo A."/>
            <person name="Mondo S."/>
            <person name="Pangilinan J."/>
            <person name="Riley R."/>
            <person name="Labutti K."/>
            <person name="Andreopoulos B."/>
            <person name="Lipzen A."/>
            <person name="Chen C."/>
            <person name="Yanf M."/>
            <person name="Daum C."/>
            <person name="Ng V."/>
            <person name="Clum A."/>
            <person name="Ohm R."/>
            <person name="Martin F."/>
            <person name="Silar P."/>
            <person name="Natvig D."/>
            <person name="Lalanne C."/>
            <person name="Gautier V."/>
            <person name="Ament-Velasquez S.L."/>
            <person name="Kruys A."/>
            <person name="Hutchinson M.I."/>
            <person name="Powell A.J."/>
            <person name="Barry K."/>
            <person name="Miller A.N."/>
            <person name="Grigoriev I.V."/>
            <person name="Debuchy R."/>
            <person name="Gladieux P."/>
            <person name="Thoren M.H."/>
            <person name="Johannesson H."/>
        </authorList>
    </citation>
    <scope>NUCLEOTIDE SEQUENCE</scope>
    <source>
        <strain evidence="6">CBS 315.58</strain>
    </source>
</reference>
<keyword evidence="5" id="KW-0812">Transmembrane</keyword>
<keyword evidence="5" id="KW-0472">Membrane</keyword>
<feature type="transmembrane region" description="Helical" evidence="5">
    <location>
        <begin position="64"/>
        <end position="85"/>
    </location>
</feature>
<feature type="repeat" description="ANK" evidence="3">
    <location>
        <begin position="1124"/>
        <end position="1156"/>
    </location>
</feature>
<dbReference type="PROSITE" id="PS50297">
    <property type="entry name" value="ANK_REP_REGION"/>
    <property type="match status" value="9"/>
</dbReference>
<feature type="repeat" description="ANK" evidence="3">
    <location>
        <begin position="1331"/>
        <end position="1363"/>
    </location>
</feature>
<feature type="repeat" description="ANK" evidence="3">
    <location>
        <begin position="1091"/>
        <end position="1123"/>
    </location>
</feature>
<keyword evidence="7" id="KW-1185">Reference proteome</keyword>
<dbReference type="InterPro" id="IPR036770">
    <property type="entry name" value="Ankyrin_rpt-contain_sf"/>
</dbReference>
<feature type="region of interest" description="Disordered" evidence="4">
    <location>
        <begin position="1466"/>
        <end position="1493"/>
    </location>
</feature>
<dbReference type="SUPFAM" id="SSF48403">
    <property type="entry name" value="Ankyrin repeat"/>
    <property type="match status" value="2"/>
</dbReference>
<feature type="repeat" description="ANK" evidence="3">
    <location>
        <begin position="1404"/>
        <end position="1436"/>
    </location>
</feature>
<keyword evidence="5" id="KW-1133">Transmembrane helix</keyword>
<keyword evidence="1" id="KW-0677">Repeat</keyword>
<sequence length="1493" mass="165296">MLARESFRRYAGLLLISYAVRATADPGDEFSNNLFSDLAPLLALFGERVTMQFMSQSMGWADSIILAIAPLGIITIVVGAIRIGGPPWLKAIIGRGRENLAVAEAELMSSTSREVCELWNGQQIVRVMGEGPTREFVILLPEQYHDLAQYHDGDGPNSKMAEVEVEVMELDHPDSSNHLKEKRRWKTQTRTLFEEDTEEYGGKEKSDTSCLIVVTRNTKVAMPNLALNVHNKVGRLELYIVAMVGITIQLGVLAWAVVATLYFQYEKDDEPIASYGLPCTVVGTVFLAAGILLCAYIVESGSRETYYRPGRKREGRVVWLQRSGTVNDQAFRPFAIFPEDSQPIVTTSYRVVQDPGQDSKVWRGAGPSRLRFNVTPRAVLTVMGTAISISGFAAQFTGLRAMYWSVSVAQLGAIITMTVLRALVRMNFVKSPNAVPLLQGYELDWLAMTLDRPKNAPWLAEHAIEDWYYKPFTWHEYCRPWADQGRKSPLNGLWDWKVAALTSPEFPKMISCNPRPESTRVDKVMRIRKHLGKLADWTGPAAMEAVSLTRAIEISMDALFGTRSKSSEFVWTLSVSETILHLRLLRVGGRSKAFSDEIESTLSLWLYSVHQQEEGRDNSENIPRRDDDDTWLRAKGTPEKPSLQVLGPNTPALYQDLRWWMPEGAARVISVDWLQQSRAGNEEASVVEAHRAVGFASDATISSSRGRKHIRYKRTSTRYTDPGNSFDLNDGVDSQGMRDENHWTLESPSNNDASQSSMAELAALAVESFTPLKKLYSQYMFSAFMWAAAARMSEPIRPSIDVRPELGDAATQEMEWDSITGQVSKLAQSIEATGLGSLDEIFLAIIPPLSTRNKLPAVSDAIVEWARLGAISHRRQANFEKASDLLIQLLTTVMNRTQVQMTVKATALVLDCCSTVSGIIKVRTQQQCEKNEVRSLLELQKRLVDELSKVHGGILKAIAGLYGTQQRPRDPQFVGPLDNFTDEHKKVVKYSMLHHSVHIGDLTLLEKEFEGGQLDMNAADVLDWTPAHYAVLNKSNFPLVLQHLRQQGALNFNKEDIRGRTPFHYACRFGNLSAMGHLRRDGVPFESEDHDGRTPMHLAAIYNQQPALQFLIQAGANIDVLDSSGVSPLHWATYRGHLGVMRALVSAKAKLDGRDQYGRTLLHLGVIADSNDDSRKEVVDFLLDTTAAKEDKDNLGRTPLHLAAQGGHEPIVKRLLEVGANTSVVDGSKYRATALHLAARKGKLGVVDLLLRSGANIEQCESRNMTPLHVAVSAGQEGVAGLLLGNGANVNAESEEGWTPLLTSLGHLGGKASMVKLLIEAGADVKATTDDKRGPLHFATSKGNVAIVELLLDKGADIDVRNSKDETPLQNAVRVGSLELVQLLLRRGAKIEGKDQSDQTLAGDQFTPLHWAAKQGHNVVVGLLLEKGADANAKTTDQSTPLHLAVEGGHRLVVWELLAKGADVNARDGKGRRPIERQDEEHPNQMRWIDRLM</sequence>
<comment type="caution">
    <text evidence="6">The sequence shown here is derived from an EMBL/GenBank/DDBJ whole genome shotgun (WGS) entry which is preliminary data.</text>
</comment>
<proteinExistence type="predicted"/>
<feature type="repeat" description="ANK" evidence="3">
    <location>
        <begin position="1058"/>
        <end position="1090"/>
    </location>
</feature>
<dbReference type="PANTHER" id="PTHR24198:SF165">
    <property type="entry name" value="ANKYRIN REPEAT-CONTAINING PROTEIN-RELATED"/>
    <property type="match status" value="1"/>
</dbReference>
<feature type="repeat" description="ANK" evidence="3">
    <location>
        <begin position="1296"/>
        <end position="1330"/>
    </location>
</feature>
<evidence type="ECO:0000256" key="5">
    <source>
        <dbReference type="SAM" id="Phobius"/>
    </source>
</evidence>
<dbReference type="PRINTS" id="PR01415">
    <property type="entry name" value="ANKYRIN"/>
</dbReference>
<evidence type="ECO:0000313" key="7">
    <source>
        <dbReference type="Proteomes" id="UP001303160"/>
    </source>
</evidence>
<feature type="repeat" description="ANK" evidence="3">
    <location>
        <begin position="1195"/>
        <end position="1227"/>
    </location>
</feature>
<feature type="repeat" description="ANK" evidence="3">
    <location>
        <begin position="1437"/>
        <end position="1469"/>
    </location>
</feature>
<gene>
    <name evidence="6" type="ORF">QBC40DRAFT_304414</name>
</gene>
<feature type="repeat" description="ANK" evidence="3">
    <location>
        <begin position="1230"/>
        <end position="1262"/>
    </location>
</feature>
<dbReference type="PROSITE" id="PS50088">
    <property type="entry name" value="ANK_REPEAT"/>
    <property type="match status" value="11"/>
</dbReference>
<feature type="repeat" description="ANK" evidence="3">
    <location>
        <begin position="1263"/>
        <end position="1295"/>
    </location>
</feature>
<feature type="region of interest" description="Disordered" evidence="4">
    <location>
        <begin position="721"/>
        <end position="752"/>
    </location>
</feature>
<protein>
    <submittedName>
        <fullName evidence="6">Ankyrin repeat-containing domain protein</fullName>
    </submittedName>
</protein>
<organism evidence="6 7">
    <name type="scientific">Triangularia verruculosa</name>
    <dbReference type="NCBI Taxonomy" id="2587418"/>
    <lineage>
        <taxon>Eukaryota</taxon>
        <taxon>Fungi</taxon>
        <taxon>Dikarya</taxon>
        <taxon>Ascomycota</taxon>
        <taxon>Pezizomycotina</taxon>
        <taxon>Sordariomycetes</taxon>
        <taxon>Sordariomycetidae</taxon>
        <taxon>Sordariales</taxon>
        <taxon>Podosporaceae</taxon>
        <taxon>Triangularia</taxon>
    </lineage>
</organism>
<accession>A0AAN6XN95</accession>
<evidence type="ECO:0000256" key="2">
    <source>
        <dbReference type="ARBA" id="ARBA00023043"/>
    </source>
</evidence>
<dbReference type="EMBL" id="MU863889">
    <property type="protein sequence ID" value="KAK4203488.1"/>
    <property type="molecule type" value="Genomic_DNA"/>
</dbReference>
<dbReference type="Pfam" id="PF00023">
    <property type="entry name" value="Ank"/>
    <property type="match status" value="2"/>
</dbReference>
<dbReference type="SMART" id="SM00248">
    <property type="entry name" value="ANK"/>
    <property type="match status" value="14"/>
</dbReference>
<feature type="transmembrane region" description="Helical" evidence="5">
    <location>
        <begin position="402"/>
        <end position="424"/>
    </location>
</feature>
<feature type="repeat" description="ANK" evidence="3">
    <location>
        <begin position="1364"/>
        <end position="1396"/>
    </location>
</feature>
<feature type="transmembrane region" description="Helical" evidence="5">
    <location>
        <begin position="275"/>
        <end position="298"/>
    </location>
</feature>
<keyword evidence="2 3" id="KW-0040">ANK repeat</keyword>
<dbReference type="Proteomes" id="UP001303160">
    <property type="component" value="Unassembled WGS sequence"/>
</dbReference>
<evidence type="ECO:0000256" key="1">
    <source>
        <dbReference type="ARBA" id="ARBA00022737"/>
    </source>
</evidence>
<dbReference type="Pfam" id="PF12796">
    <property type="entry name" value="Ank_2"/>
    <property type="match status" value="4"/>
</dbReference>
<reference evidence="6" key="1">
    <citation type="journal article" date="2023" name="Mol. Phylogenet. Evol.">
        <title>Genome-scale phylogeny and comparative genomics of the fungal order Sordariales.</title>
        <authorList>
            <person name="Hensen N."/>
            <person name="Bonometti L."/>
            <person name="Westerberg I."/>
            <person name="Brannstrom I.O."/>
            <person name="Guillou S."/>
            <person name="Cros-Aarteil S."/>
            <person name="Calhoun S."/>
            <person name="Haridas S."/>
            <person name="Kuo A."/>
            <person name="Mondo S."/>
            <person name="Pangilinan J."/>
            <person name="Riley R."/>
            <person name="LaButti K."/>
            <person name="Andreopoulos B."/>
            <person name="Lipzen A."/>
            <person name="Chen C."/>
            <person name="Yan M."/>
            <person name="Daum C."/>
            <person name="Ng V."/>
            <person name="Clum A."/>
            <person name="Steindorff A."/>
            <person name="Ohm R.A."/>
            <person name="Martin F."/>
            <person name="Silar P."/>
            <person name="Natvig D.O."/>
            <person name="Lalanne C."/>
            <person name="Gautier V."/>
            <person name="Ament-Velasquez S.L."/>
            <person name="Kruys A."/>
            <person name="Hutchinson M.I."/>
            <person name="Powell A.J."/>
            <person name="Barry K."/>
            <person name="Miller A.N."/>
            <person name="Grigoriev I.V."/>
            <person name="Debuchy R."/>
            <person name="Gladieux P."/>
            <person name="Hiltunen Thoren M."/>
            <person name="Johannesson H."/>
        </authorList>
    </citation>
    <scope>NUCLEOTIDE SEQUENCE</scope>
    <source>
        <strain evidence="6">CBS 315.58</strain>
    </source>
</reference>